<dbReference type="RefSeq" id="WP_122354031.1">
    <property type="nucleotide sequence ID" value="NZ_BMPB01000020.1"/>
</dbReference>
<dbReference type="Pfam" id="PF09907">
    <property type="entry name" value="HigB_toxin"/>
    <property type="match status" value="1"/>
</dbReference>
<name>A0ABR6KQR3_9BACT</name>
<dbReference type="InterPro" id="IPR018669">
    <property type="entry name" value="Toxin_HigB"/>
</dbReference>
<dbReference type="Proteomes" id="UP000533637">
    <property type="component" value="Unassembled WGS sequence"/>
</dbReference>
<organism evidence="1 2">
    <name type="scientific">Parabacteroides faecis</name>
    <dbReference type="NCBI Taxonomy" id="1217282"/>
    <lineage>
        <taxon>Bacteria</taxon>
        <taxon>Pseudomonadati</taxon>
        <taxon>Bacteroidota</taxon>
        <taxon>Bacteroidia</taxon>
        <taxon>Bacteroidales</taxon>
        <taxon>Tannerellaceae</taxon>
        <taxon>Parabacteroides</taxon>
    </lineage>
</organism>
<reference evidence="1 2" key="1">
    <citation type="submission" date="2020-08" db="EMBL/GenBank/DDBJ databases">
        <title>Genomic Encyclopedia of Type Strains, Phase IV (KMG-IV): sequencing the most valuable type-strain genomes for metagenomic binning, comparative biology and taxonomic classification.</title>
        <authorList>
            <person name="Goeker M."/>
        </authorList>
    </citation>
    <scope>NUCLEOTIDE SEQUENCE [LARGE SCALE GENOMIC DNA]</scope>
    <source>
        <strain evidence="1 2">DSM 102983</strain>
    </source>
</reference>
<protein>
    <submittedName>
        <fullName evidence="1">mRNA interferase HigB</fullName>
        <ecNumber evidence="1">3.1.-.-</ecNumber>
    </submittedName>
</protein>
<dbReference type="GO" id="GO:0016787">
    <property type="term" value="F:hydrolase activity"/>
    <property type="evidence" value="ECO:0007669"/>
    <property type="project" value="UniProtKB-KW"/>
</dbReference>
<comment type="caution">
    <text evidence="1">The sequence shown here is derived from an EMBL/GenBank/DDBJ whole genome shotgun (WGS) entry which is preliminary data.</text>
</comment>
<accession>A0ABR6KQR3</accession>
<proteinExistence type="predicted"/>
<evidence type="ECO:0000313" key="2">
    <source>
        <dbReference type="Proteomes" id="UP000533637"/>
    </source>
</evidence>
<keyword evidence="2" id="KW-1185">Reference proteome</keyword>
<dbReference type="EC" id="3.1.-.-" evidence="1"/>
<gene>
    <name evidence="1" type="ORF">GGQ57_003749</name>
</gene>
<evidence type="ECO:0000313" key="1">
    <source>
        <dbReference type="EMBL" id="MBB4623825.1"/>
    </source>
</evidence>
<keyword evidence="1" id="KW-0378">Hydrolase</keyword>
<sequence>MRIITFAAIREYSKKHADADVALKDWYKKTERSDWLCLADVKQTFNSVDFVGNDRFVFNIKGNDYRLVAIILFAARKVFIRFIGTHNEYDKIDCSKI</sequence>
<dbReference type="EMBL" id="JACHOC010000008">
    <property type="protein sequence ID" value="MBB4623825.1"/>
    <property type="molecule type" value="Genomic_DNA"/>
</dbReference>